<sequence length="232" mass="25210">MREDSTIIVMGEDVGRYGGAYGVTKGMIEEFGEKRILDTPISEEGIVGSAVGSAMTGLRPVVELMYVDFVMLAMDQLANQAAKIRYMFGGQISVPMVMRAQGGTGRSGAAQHSQSLEAWMMHTPGLHLAMPATVTDAYVLLKHALKLSDPVVFLEHKMLYTLKGDLNPSTSPSWGQAAILRTGSDFTLVTYSRMVHRALEAAERLANLGIQAEVIDLRTLYPLDTETINSSV</sequence>
<dbReference type="FunFam" id="3.40.50.970:FF:000001">
    <property type="entry name" value="Pyruvate dehydrogenase E1 beta subunit"/>
    <property type="match status" value="1"/>
</dbReference>
<feature type="non-terminal residue" evidence="5">
    <location>
        <position position="232"/>
    </location>
</feature>
<feature type="domain" description="Transketolase-like pyrimidine-binding" evidence="4">
    <location>
        <begin position="1"/>
        <end position="162"/>
    </location>
</feature>
<dbReference type="Gene3D" id="3.40.50.920">
    <property type="match status" value="1"/>
</dbReference>
<dbReference type="InterPro" id="IPR033248">
    <property type="entry name" value="Transketolase_C"/>
</dbReference>
<dbReference type="Pfam" id="PF02779">
    <property type="entry name" value="Transket_pyr"/>
    <property type="match status" value="1"/>
</dbReference>
<gene>
    <name evidence="5" type="ORF">METZ01_LOCUS122678</name>
</gene>
<dbReference type="SUPFAM" id="SSF52518">
    <property type="entry name" value="Thiamin diphosphate-binding fold (THDP-binding)"/>
    <property type="match status" value="1"/>
</dbReference>
<dbReference type="PANTHER" id="PTHR43257">
    <property type="entry name" value="PYRUVATE DEHYDROGENASE E1 COMPONENT BETA SUBUNIT"/>
    <property type="match status" value="1"/>
</dbReference>
<dbReference type="InterPro" id="IPR005475">
    <property type="entry name" value="Transketolase-like_Pyr-bd"/>
</dbReference>
<dbReference type="GO" id="GO:0016491">
    <property type="term" value="F:oxidoreductase activity"/>
    <property type="evidence" value="ECO:0007669"/>
    <property type="project" value="UniProtKB-KW"/>
</dbReference>
<dbReference type="SUPFAM" id="SSF52922">
    <property type="entry name" value="TK C-terminal domain-like"/>
    <property type="match status" value="1"/>
</dbReference>
<reference evidence="5" key="1">
    <citation type="submission" date="2018-05" db="EMBL/GenBank/DDBJ databases">
        <authorList>
            <person name="Lanie J.A."/>
            <person name="Ng W.-L."/>
            <person name="Kazmierczak K.M."/>
            <person name="Andrzejewski T.M."/>
            <person name="Davidsen T.M."/>
            <person name="Wayne K.J."/>
            <person name="Tettelin H."/>
            <person name="Glass J.I."/>
            <person name="Rusch D."/>
            <person name="Podicherti R."/>
            <person name="Tsui H.-C.T."/>
            <person name="Winkler M.E."/>
        </authorList>
    </citation>
    <scope>NUCLEOTIDE SEQUENCE</scope>
</reference>
<name>A0A381XYH2_9ZZZZ</name>
<dbReference type="Gene3D" id="3.40.50.970">
    <property type="match status" value="1"/>
</dbReference>
<evidence type="ECO:0000256" key="3">
    <source>
        <dbReference type="ARBA" id="ARBA00023052"/>
    </source>
</evidence>
<dbReference type="SMART" id="SM00861">
    <property type="entry name" value="Transket_pyr"/>
    <property type="match status" value="1"/>
</dbReference>
<dbReference type="InterPro" id="IPR009014">
    <property type="entry name" value="Transketo_C/PFOR_II"/>
</dbReference>
<dbReference type="InterPro" id="IPR029061">
    <property type="entry name" value="THDP-binding"/>
</dbReference>
<evidence type="ECO:0000259" key="4">
    <source>
        <dbReference type="SMART" id="SM00861"/>
    </source>
</evidence>
<evidence type="ECO:0000313" key="5">
    <source>
        <dbReference type="EMBL" id="SVA69824.1"/>
    </source>
</evidence>
<comment type="cofactor">
    <cofactor evidence="1">
        <name>thiamine diphosphate</name>
        <dbReference type="ChEBI" id="CHEBI:58937"/>
    </cofactor>
</comment>
<organism evidence="5">
    <name type="scientific">marine metagenome</name>
    <dbReference type="NCBI Taxonomy" id="408172"/>
    <lineage>
        <taxon>unclassified sequences</taxon>
        <taxon>metagenomes</taxon>
        <taxon>ecological metagenomes</taxon>
    </lineage>
</organism>
<keyword evidence="2" id="KW-0560">Oxidoreductase</keyword>
<evidence type="ECO:0000256" key="1">
    <source>
        <dbReference type="ARBA" id="ARBA00001964"/>
    </source>
</evidence>
<accession>A0A381XYH2</accession>
<proteinExistence type="predicted"/>
<dbReference type="Pfam" id="PF02780">
    <property type="entry name" value="Transketolase_C"/>
    <property type="match status" value="1"/>
</dbReference>
<evidence type="ECO:0000256" key="2">
    <source>
        <dbReference type="ARBA" id="ARBA00023002"/>
    </source>
</evidence>
<dbReference type="EMBL" id="UINC01016845">
    <property type="protein sequence ID" value="SVA69824.1"/>
    <property type="molecule type" value="Genomic_DNA"/>
</dbReference>
<keyword evidence="3" id="KW-0786">Thiamine pyrophosphate</keyword>
<protein>
    <recommendedName>
        <fullName evidence="4">Transketolase-like pyrimidine-binding domain-containing protein</fullName>
    </recommendedName>
</protein>
<dbReference type="CDD" id="cd07036">
    <property type="entry name" value="TPP_PYR_E1-PDHc-beta_like"/>
    <property type="match status" value="1"/>
</dbReference>
<dbReference type="PANTHER" id="PTHR43257:SF2">
    <property type="entry name" value="PYRUVATE DEHYDROGENASE E1 COMPONENT SUBUNIT BETA"/>
    <property type="match status" value="1"/>
</dbReference>
<dbReference type="AlphaFoldDB" id="A0A381XYH2"/>